<evidence type="ECO:0000313" key="3">
    <source>
        <dbReference type="Proteomes" id="UP000219435"/>
    </source>
</evidence>
<gene>
    <name evidence="2" type="ORF">SAMN05660748_0301</name>
</gene>
<evidence type="ECO:0008006" key="4">
    <source>
        <dbReference type="Google" id="ProtNLM"/>
    </source>
</evidence>
<sequence length="161" mass="16803">MNAIRRTAVLLGLVAAVVVGTVIPASAAFSANTPAVAAKVITGSVTAPASVNVAKSCTQTQTGGGYYNSYGQWVAPTYSYWYQATVTWPAGSATSGVTGYRVMAHLNNGQSVVMAETNAATRTVSQTVDRGYLNYQPRLSVITLTRTGWTAETARTAVLSC</sequence>
<protein>
    <recommendedName>
        <fullName evidence="4">Secreted protein</fullName>
    </recommendedName>
</protein>
<name>A0A285UXY3_9ACTN</name>
<dbReference type="RefSeq" id="WP_097193260.1">
    <property type="nucleotide sequence ID" value="NZ_OBQI01000001.1"/>
</dbReference>
<keyword evidence="3" id="KW-1185">Reference proteome</keyword>
<feature type="signal peptide" evidence="1">
    <location>
        <begin position="1"/>
        <end position="27"/>
    </location>
</feature>
<dbReference type="Proteomes" id="UP000219435">
    <property type="component" value="Unassembled WGS sequence"/>
</dbReference>
<proteinExistence type="predicted"/>
<reference evidence="3" key="1">
    <citation type="submission" date="2017-08" db="EMBL/GenBank/DDBJ databases">
        <authorList>
            <person name="Varghese N."/>
            <person name="Submissions S."/>
        </authorList>
    </citation>
    <scope>NUCLEOTIDE SEQUENCE [LARGE SCALE GENOMIC DNA]</scope>
    <source>
        <strain evidence="3">DSM 4725</strain>
    </source>
</reference>
<evidence type="ECO:0000313" key="2">
    <source>
        <dbReference type="EMBL" id="SOC46537.1"/>
    </source>
</evidence>
<dbReference type="OrthoDB" id="5195827at2"/>
<keyword evidence="1" id="KW-0732">Signal</keyword>
<dbReference type="EMBL" id="OBQI01000001">
    <property type="protein sequence ID" value="SOC46537.1"/>
    <property type="molecule type" value="Genomic_DNA"/>
</dbReference>
<dbReference type="AlphaFoldDB" id="A0A285UXY3"/>
<organism evidence="2 3">
    <name type="scientific">Blastococcus aggregatus</name>
    <dbReference type="NCBI Taxonomy" id="38502"/>
    <lineage>
        <taxon>Bacteria</taxon>
        <taxon>Bacillati</taxon>
        <taxon>Actinomycetota</taxon>
        <taxon>Actinomycetes</taxon>
        <taxon>Geodermatophilales</taxon>
        <taxon>Geodermatophilaceae</taxon>
        <taxon>Blastococcus</taxon>
    </lineage>
</organism>
<evidence type="ECO:0000256" key="1">
    <source>
        <dbReference type="SAM" id="SignalP"/>
    </source>
</evidence>
<feature type="chain" id="PRO_5012877159" description="Secreted protein" evidence="1">
    <location>
        <begin position="28"/>
        <end position="161"/>
    </location>
</feature>
<accession>A0A285UXY3</accession>